<evidence type="ECO:0000256" key="1">
    <source>
        <dbReference type="SAM" id="Phobius"/>
    </source>
</evidence>
<dbReference type="Proteomes" id="UP000179797">
    <property type="component" value="Unassembled WGS sequence"/>
</dbReference>
<dbReference type="STRING" id="915059.NH26_03090"/>
<keyword evidence="1" id="KW-0472">Membrane</keyword>
<evidence type="ECO:0000259" key="2">
    <source>
        <dbReference type="Pfam" id="PF13539"/>
    </source>
</evidence>
<reference evidence="3 4" key="1">
    <citation type="journal article" date="2012" name="Int. J. Syst. Evol. Microbiol.">
        <title>Flammeovirga pacifica sp. nov., isolated from deep-sea sediment.</title>
        <authorList>
            <person name="Xu H."/>
            <person name="Fu Y."/>
            <person name="Yang N."/>
            <person name="Ding Z."/>
            <person name="Lai Q."/>
            <person name="Zeng R."/>
        </authorList>
    </citation>
    <scope>NUCLEOTIDE SEQUENCE [LARGE SCALE GENOMIC DNA]</scope>
    <source>
        <strain evidence="4">DSM 24597 / LMG 26175 / WPAGA1</strain>
    </source>
</reference>
<dbReference type="Pfam" id="PF13539">
    <property type="entry name" value="Peptidase_M15_4"/>
    <property type="match status" value="1"/>
</dbReference>
<keyword evidence="1" id="KW-0812">Transmembrane</keyword>
<dbReference type="OrthoDB" id="979252at2"/>
<feature type="domain" description="Peptidase M15C" evidence="2">
    <location>
        <begin position="101"/>
        <end position="168"/>
    </location>
</feature>
<dbReference type="InterPro" id="IPR009045">
    <property type="entry name" value="Zn_M74/Hedgehog-like"/>
</dbReference>
<dbReference type="AlphaFoldDB" id="A0A1S1YWY0"/>
<organism evidence="3 4">
    <name type="scientific">Flammeovirga pacifica</name>
    <dbReference type="NCBI Taxonomy" id="915059"/>
    <lineage>
        <taxon>Bacteria</taxon>
        <taxon>Pseudomonadati</taxon>
        <taxon>Bacteroidota</taxon>
        <taxon>Cytophagia</taxon>
        <taxon>Cytophagales</taxon>
        <taxon>Flammeovirgaceae</taxon>
        <taxon>Flammeovirga</taxon>
    </lineage>
</organism>
<comment type="caution">
    <text evidence="3">The sequence shown here is derived from an EMBL/GenBank/DDBJ whole genome shotgun (WGS) entry which is preliminary data.</text>
</comment>
<keyword evidence="4" id="KW-1185">Reference proteome</keyword>
<protein>
    <recommendedName>
        <fullName evidence="2">Peptidase M15C domain-containing protein</fullName>
    </recommendedName>
</protein>
<accession>A0A1S1YWY0</accession>
<keyword evidence="1" id="KW-1133">Transmembrane helix</keyword>
<dbReference type="SUPFAM" id="SSF55166">
    <property type="entry name" value="Hedgehog/DD-peptidase"/>
    <property type="match status" value="1"/>
</dbReference>
<dbReference type="InterPro" id="IPR039561">
    <property type="entry name" value="Peptidase_M15C"/>
</dbReference>
<proteinExistence type="predicted"/>
<evidence type="ECO:0000313" key="3">
    <source>
        <dbReference type="EMBL" id="OHX65403.1"/>
    </source>
</evidence>
<dbReference type="RefSeq" id="WP_052432308.1">
    <property type="nucleotide sequence ID" value="NZ_JRYR02000001.1"/>
</dbReference>
<evidence type="ECO:0000313" key="4">
    <source>
        <dbReference type="Proteomes" id="UP000179797"/>
    </source>
</evidence>
<name>A0A1S1YWY0_FLAPC</name>
<dbReference type="Gene3D" id="3.30.1380.10">
    <property type="match status" value="1"/>
</dbReference>
<sequence>MKKKLEILFLIGVIVSITFLYFYYNYKFWTHYKTDDFKTLIEYNGENIKGLRGRQILIHKEFEKYIEQIDRYASDNNVELIINQSYRSDKQTIRRTIVEPGKLSNHLAGFAIDFNIKSKEIKFFAKDLKRSNLSKLPDNVQNFINDIRKNKDLRWGVDFRREDPVHIDNPINLKSKNRWIEFSKNCTLDYSNKILKWKIWK</sequence>
<dbReference type="EMBL" id="JRYR02000001">
    <property type="protein sequence ID" value="OHX65403.1"/>
    <property type="molecule type" value="Genomic_DNA"/>
</dbReference>
<dbReference type="GO" id="GO:0008233">
    <property type="term" value="F:peptidase activity"/>
    <property type="evidence" value="ECO:0007669"/>
    <property type="project" value="InterPro"/>
</dbReference>
<feature type="transmembrane region" description="Helical" evidence="1">
    <location>
        <begin position="7"/>
        <end position="24"/>
    </location>
</feature>
<gene>
    <name evidence="3" type="ORF">NH26_03090</name>
</gene>